<feature type="binding site" evidence="1">
    <location>
        <position position="332"/>
    </location>
    <ligand>
        <name>an N-acyl-1,2-diacyl-sn-glycero-3-phosphoethanolamine</name>
        <dbReference type="ChEBI" id="CHEBI:62537"/>
    </ligand>
</feature>
<dbReference type="Gene3D" id="3.60.15.10">
    <property type="entry name" value="Ribonuclease Z/Hydroxyacylglutathione hydrolase-like"/>
    <property type="match status" value="1"/>
</dbReference>
<feature type="binding site" evidence="1">
    <location>
        <position position="166"/>
    </location>
    <ligand>
        <name>an N-acyl-1,2-diacyl-sn-glycero-3-phosphoethanolamine</name>
        <dbReference type="ChEBI" id="CHEBI:62537"/>
    </ligand>
</feature>
<evidence type="ECO:0000259" key="2">
    <source>
        <dbReference type="Pfam" id="PF12706"/>
    </source>
</evidence>
<dbReference type="InterPro" id="IPR001279">
    <property type="entry name" value="Metallo-B-lactamas"/>
</dbReference>
<evidence type="ECO:0000313" key="3">
    <source>
        <dbReference type="EMBL" id="PNP45611.1"/>
    </source>
</evidence>
<dbReference type="FunFam" id="3.60.15.10:FF:000048">
    <property type="entry name" value="Zn-dependent hydrolase/oxidoreductase family protein, putative"/>
    <property type="match status" value="1"/>
</dbReference>
<dbReference type="PANTHER" id="PTHR15032:SF4">
    <property type="entry name" value="N-ACYL-PHOSPHATIDYLETHANOLAMINE-HYDROLYZING PHOSPHOLIPASE D"/>
    <property type="match status" value="1"/>
</dbReference>
<dbReference type="OrthoDB" id="332863at2759"/>
<dbReference type="GO" id="GO:0005737">
    <property type="term" value="C:cytoplasm"/>
    <property type="evidence" value="ECO:0007669"/>
    <property type="project" value="TreeGrafter"/>
</dbReference>
<protein>
    <recommendedName>
        <fullName evidence="2">Metallo-beta-lactamase domain-containing protein</fullName>
    </recommendedName>
</protein>
<sequence>MTSLSSLKQSLYYEIAVNKLQGRINLPEEAVSNPHHIYNQGVIHRFRNPYPSYGEHPEFVHYLKNVVWPVIRGELQIPDTTLSKIAVRRPQWLPHRKASTKLRATWLGHACYYVEFPSGLRVLFDPVFEDRCSPVSFLGPRRFTQPPCDVKDIPVIDAVLISHSHYDHLSHNSVLEIQKAHPQAQFFVGLGLEKWFRKAGLTNVTELDWWEDAEMTIKAQGGDSKEETIQARLSCLPCQHTSGRIPFDVDRDTTLWASWAVQSGGKKVWFGGDTGYRAVPKVPKASDDYGPDWDHLPRCPQFKQIGEHRGPFDLGLIPIGAYYPRVAFSAMHANPFDSVEIFTDTKCKRAMGIHWGTWALTHEEVQEPPRILKEALRRKGIPEDGVFDVCDIGESREF</sequence>
<organism evidence="3 4">
    <name type="scientific">Trichoderma gamsii</name>
    <dbReference type="NCBI Taxonomy" id="398673"/>
    <lineage>
        <taxon>Eukaryota</taxon>
        <taxon>Fungi</taxon>
        <taxon>Dikarya</taxon>
        <taxon>Ascomycota</taxon>
        <taxon>Pezizomycotina</taxon>
        <taxon>Sordariomycetes</taxon>
        <taxon>Hypocreomycetidae</taxon>
        <taxon>Hypocreales</taxon>
        <taxon>Hypocreaceae</taxon>
        <taxon>Trichoderma</taxon>
    </lineage>
</organism>
<dbReference type="AlphaFoldDB" id="A0A2K0TJB8"/>
<gene>
    <name evidence="3" type="ORF">TGAMA5MH_02834</name>
</gene>
<dbReference type="InterPro" id="IPR036866">
    <property type="entry name" value="RibonucZ/Hydroxyglut_hydro"/>
</dbReference>
<dbReference type="PIRSF" id="PIRSF038896">
    <property type="entry name" value="NAPE-PLD"/>
    <property type="match status" value="1"/>
</dbReference>
<name>A0A2K0TJB8_9HYPO</name>
<evidence type="ECO:0000256" key="1">
    <source>
        <dbReference type="PIRSR" id="PIRSR038896-50"/>
    </source>
</evidence>
<evidence type="ECO:0000313" key="4">
    <source>
        <dbReference type="Proteomes" id="UP000236546"/>
    </source>
</evidence>
<feature type="domain" description="Metallo-beta-lactamase" evidence="2">
    <location>
        <begin position="121"/>
        <end position="355"/>
    </location>
</feature>
<accession>A0A2K0TJB8</accession>
<dbReference type="Proteomes" id="UP000236546">
    <property type="component" value="Unassembled WGS sequence"/>
</dbReference>
<reference evidence="3 4" key="1">
    <citation type="submission" date="2017-02" db="EMBL/GenBank/DDBJ databases">
        <title>Genomes of Trichoderma spp. with biocontrol activity.</title>
        <authorList>
            <person name="Gardiner D."/>
            <person name="Kazan K."/>
            <person name="Vos C."/>
            <person name="Harvey P."/>
        </authorList>
    </citation>
    <scope>NUCLEOTIDE SEQUENCE [LARGE SCALE GENOMIC DNA]</scope>
    <source>
        <strain evidence="3 4">A5MH</strain>
    </source>
</reference>
<proteinExistence type="predicted"/>
<dbReference type="GO" id="GO:0070292">
    <property type="term" value="P:N-acylphosphatidylethanolamine metabolic process"/>
    <property type="evidence" value="ECO:0007669"/>
    <property type="project" value="TreeGrafter"/>
</dbReference>
<dbReference type="GO" id="GO:0070290">
    <property type="term" value="F:N-acylphosphatidylethanolamine-specific phospholipase D activity"/>
    <property type="evidence" value="ECO:0007669"/>
    <property type="project" value="InterPro"/>
</dbReference>
<dbReference type="GO" id="GO:0008270">
    <property type="term" value="F:zinc ion binding"/>
    <property type="evidence" value="ECO:0007669"/>
    <property type="project" value="InterPro"/>
</dbReference>
<dbReference type="EMBL" id="MTYH01000024">
    <property type="protein sequence ID" value="PNP45611.1"/>
    <property type="molecule type" value="Genomic_DNA"/>
</dbReference>
<comment type="caution">
    <text evidence="3">The sequence shown here is derived from an EMBL/GenBank/DDBJ whole genome shotgun (WGS) entry which is preliminary data.</text>
</comment>
<dbReference type="Pfam" id="PF12706">
    <property type="entry name" value="Lactamase_B_2"/>
    <property type="match status" value="1"/>
</dbReference>
<dbReference type="InterPro" id="IPR024884">
    <property type="entry name" value="NAPE-PLD"/>
</dbReference>
<dbReference type="SUPFAM" id="SSF56281">
    <property type="entry name" value="Metallo-hydrolase/oxidoreductase"/>
    <property type="match status" value="1"/>
</dbReference>
<dbReference type="GO" id="GO:0070291">
    <property type="term" value="P:N-acylethanolamine metabolic process"/>
    <property type="evidence" value="ECO:0007669"/>
    <property type="project" value="TreeGrafter"/>
</dbReference>
<dbReference type="PANTHER" id="PTHR15032">
    <property type="entry name" value="N-ACYL-PHOSPHATIDYLETHANOLAMINE-HYDROLYZING PHOSPHOLIPASE D"/>
    <property type="match status" value="1"/>
</dbReference>